<dbReference type="AlphaFoldDB" id="A0A1J6IN19"/>
<feature type="non-terminal residue" evidence="1">
    <location>
        <position position="106"/>
    </location>
</feature>
<feature type="non-terminal residue" evidence="1">
    <location>
        <position position="1"/>
    </location>
</feature>
<evidence type="ECO:0000313" key="2">
    <source>
        <dbReference type="Proteomes" id="UP000187609"/>
    </source>
</evidence>
<gene>
    <name evidence="1" type="ORF">A4A49_59833</name>
</gene>
<dbReference type="Proteomes" id="UP000187609">
    <property type="component" value="Unassembled WGS sequence"/>
</dbReference>
<proteinExistence type="predicted"/>
<sequence>GGCVSTNRVIYEVNGTLHQLARVRYACMANIPLLWPNMIQFFEGYKPILVTRKVTWQLPHYGWYKCNTDGASKGNPCPSFLGFCGRNDEGDSVYARAVDLGVTTNV</sequence>
<keyword evidence="2" id="KW-1185">Reference proteome</keyword>
<dbReference type="OMA" id="FCGRNDE"/>
<protein>
    <submittedName>
        <fullName evidence="1">Uncharacterized protein</fullName>
    </submittedName>
</protein>
<accession>A0A1J6IN19</accession>
<comment type="caution">
    <text evidence="1">The sequence shown here is derived from an EMBL/GenBank/DDBJ whole genome shotgun (WGS) entry which is preliminary data.</text>
</comment>
<dbReference type="EMBL" id="MJEQ01037189">
    <property type="protein sequence ID" value="OIT00251.1"/>
    <property type="molecule type" value="Genomic_DNA"/>
</dbReference>
<evidence type="ECO:0000313" key="1">
    <source>
        <dbReference type="EMBL" id="OIT00251.1"/>
    </source>
</evidence>
<organism evidence="1 2">
    <name type="scientific">Nicotiana attenuata</name>
    <name type="common">Coyote tobacco</name>
    <dbReference type="NCBI Taxonomy" id="49451"/>
    <lineage>
        <taxon>Eukaryota</taxon>
        <taxon>Viridiplantae</taxon>
        <taxon>Streptophyta</taxon>
        <taxon>Embryophyta</taxon>
        <taxon>Tracheophyta</taxon>
        <taxon>Spermatophyta</taxon>
        <taxon>Magnoliopsida</taxon>
        <taxon>eudicotyledons</taxon>
        <taxon>Gunneridae</taxon>
        <taxon>Pentapetalae</taxon>
        <taxon>asterids</taxon>
        <taxon>lamiids</taxon>
        <taxon>Solanales</taxon>
        <taxon>Solanaceae</taxon>
        <taxon>Nicotianoideae</taxon>
        <taxon>Nicotianeae</taxon>
        <taxon>Nicotiana</taxon>
    </lineage>
</organism>
<reference evidence="1" key="1">
    <citation type="submission" date="2016-11" db="EMBL/GenBank/DDBJ databases">
        <title>The genome of Nicotiana attenuata.</title>
        <authorList>
            <person name="Xu S."/>
            <person name="Brockmoeller T."/>
            <person name="Gaquerel E."/>
            <person name="Navarro A."/>
            <person name="Kuhl H."/>
            <person name="Gase K."/>
            <person name="Ling Z."/>
            <person name="Zhou W."/>
            <person name="Kreitzer C."/>
            <person name="Stanke M."/>
            <person name="Tang H."/>
            <person name="Lyons E."/>
            <person name="Pandey P."/>
            <person name="Pandey S.P."/>
            <person name="Timmermann B."/>
            <person name="Baldwin I.T."/>
        </authorList>
    </citation>
    <scope>NUCLEOTIDE SEQUENCE [LARGE SCALE GENOMIC DNA]</scope>
    <source>
        <strain evidence="1">UT</strain>
    </source>
</reference>
<dbReference type="Gramene" id="OIT00251">
    <property type="protein sequence ID" value="OIT00251"/>
    <property type="gene ID" value="A4A49_59833"/>
</dbReference>
<name>A0A1J6IN19_NICAT</name>